<evidence type="ECO:0000313" key="4">
    <source>
        <dbReference type="WBParaSite" id="HPLM_0000808501-mRNA-1"/>
    </source>
</evidence>
<evidence type="ECO:0000313" key="2">
    <source>
        <dbReference type="EMBL" id="VDO33806.1"/>
    </source>
</evidence>
<keyword evidence="3" id="KW-1185">Reference proteome</keyword>
<name>A0A0N4WC67_HAEPC</name>
<gene>
    <name evidence="2" type="ORF">HPLM_LOCUS8077</name>
</gene>
<dbReference type="AlphaFoldDB" id="A0A0N4WC67"/>
<dbReference type="OrthoDB" id="10597936at2759"/>
<organism evidence="4">
    <name type="scientific">Haemonchus placei</name>
    <name type="common">Barber's pole worm</name>
    <dbReference type="NCBI Taxonomy" id="6290"/>
    <lineage>
        <taxon>Eukaryota</taxon>
        <taxon>Metazoa</taxon>
        <taxon>Ecdysozoa</taxon>
        <taxon>Nematoda</taxon>
        <taxon>Chromadorea</taxon>
        <taxon>Rhabditida</taxon>
        <taxon>Rhabditina</taxon>
        <taxon>Rhabditomorpha</taxon>
        <taxon>Strongyloidea</taxon>
        <taxon>Trichostrongylidae</taxon>
        <taxon>Haemonchus</taxon>
    </lineage>
</organism>
<dbReference type="WBParaSite" id="HPLM_0000808501-mRNA-1">
    <property type="protein sequence ID" value="HPLM_0000808501-mRNA-1"/>
    <property type="gene ID" value="HPLM_0000808501"/>
</dbReference>
<dbReference type="EMBL" id="UZAF01016781">
    <property type="protein sequence ID" value="VDO33806.1"/>
    <property type="molecule type" value="Genomic_DNA"/>
</dbReference>
<dbReference type="Proteomes" id="UP000268014">
    <property type="component" value="Unassembled WGS sequence"/>
</dbReference>
<evidence type="ECO:0000313" key="3">
    <source>
        <dbReference type="Proteomes" id="UP000268014"/>
    </source>
</evidence>
<evidence type="ECO:0000256" key="1">
    <source>
        <dbReference type="SAM" id="MobiDB-lite"/>
    </source>
</evidence>
<proteinExistence type="predicted"/>
<reference evidence="4" key="1">
    <citation type="submission" date="2017-02" db="UniProtKB">
        <authorList>
            <consortium name="WormBaseParasite"/>
        </authorList>
    </citation>
    <scope>IDENTIFICATION</scope>
</reference>
<protein>
    <submittedName>
        <fullName evidence="4">Flagellar hook capping protein</fullName>
    </submittedName>
</protein>
<reference evidence="2 3" key="2">
    <citation type="submission" date="2018-11" db="EMBL/GenBank/DDBJ databases">
        <authorList>
            <consortium name="Pathogen Informatics"/>
        </authorList>
    </citation>
    <scope>NUCLEOTIDE SEQUENCE [LARGE SCALE GENOMIC DNA]</scope>
    <source>
        <strain evidence="2 3">MHpl1</strain>
    </source>
</reference>
<feature type="region of interest" description="Disordered" evidence="1">
    <location>
        <begin position="51"/>
        <end position="70"/>
    </location>
</feature>
<sequence>MYYLSTIESQMDKAANETDTGSLLSALVNDSATQGEVTTTEEITLSNSPEVTTTQQVGGSTGNDYYYGND</sequence>
<accession>A0A0N4WC67</accession>